<organism evidence="2 3">
    <name type="scientific">Sphingobium fuliginis (strain ATCC 27551)</name>
    <dbReference type="NCBI Taxonomy" id="336203"/>
    <lineage>
        <taxon>Bacteria</taxon>
        <taxon>Pseudomonadati</taxon>
        <taxon>Pseudomonadota</taxon>
        <taxon>Alphaproteobacteria</taxon>
        <taxon>Sphingomonadales</taxon>
        <taxon>Sphingomonadaceae</taxon>
        <taxon>Sphingobium</taxon>
    </lineage>
</organism>
<keyword evidence="2" id="KW-0808">Transferase</keyword>
<feature type="domain" description="DNA polymerase helix-hairpin-helix motif" evidence="1">
    <location>
        <begin position="1"/>
        <end position="56"/>
    </location>
</feature>
<dbReference type="GO" id="GO:0006260">
    <property type="term" value="P:DNA replication"/>
    <property type="evidence" value="ECO:0007669"/>
    <property type="project" value="InterPro"/>
</dbReference>
<proteinExistence type="predicted"/>
<evidence type="ECO:0000313" key="3">
    <source>
        <dbReference type="Proteomes" id="UP000221538"/>
    </source>
</evidence>
<gene>
    <name evidence="2" type="ORF">SFOMI_1887</name>
</gene>
<comment type="caution">
    <text evidence="2">The sequence shown here is derived from an EMBL/GenBank/DDBJ whole genome shotgun (WGS) entry which is preliminary data.</text>
</comment>
<protein>
    <submittedName>
        <fullName evidence="2">DNA polymerase III alpha subunit</fullName>
        <ecNumber evidence="2">2.7.7.7</ecNumber>
    </submittedName>
</protein>
<keyword evidence="2" id="KW-0548">Nucleotidyltransferase</keyword>
<dbReference type="Pfam" id="PF14579">
    <property type="entry name" value="HHH_6"/>
    <property type="match status" value="1"/>
</dbReference>
<dbReference type="InterPro" id="IPR004805">
    <property type="entry name" value="DnaE2/DnaE/PolC"/>
</dbReference>
<evidence type="ECO:0000259" key="1">
    <source>
        <dbReference type="Pfam" id="PF14579"/>
    </source>
</evidence>
<dbReference type="PANTHER" id="PTHR32294">
    <property type="entry name" value="DNA POLYMERASE III SUBUNIT ALPHA"/>
    <property type="match status" value="1"/>
</dbReference>
<dbReference type="Proteomes" id="UP000221538">
    <property type="component" value="Unassembled WGS sequence"/>
</dbReference>
<reference evidence="2 3" key="1">
    <citation type="journal article" date="2013" name="Biodegradation">
        <title>Occurrence of 4-tert-butylphenol (4-t-BP) biodegradation in an aquatic sample caused by the presence of Spirodela polyrrhiza and isolation of a 4-t-BP-utilizing bacterium.</title>
        <authorList>
            <person name="Ogata Y."/>
            <person name="Toyama T."/>
            <person name="Yu N."/>
            <person name="Wang X."/>
            <person name="Sei K."/>
            <person name="Ike M."/>
        </authorList>
    </citation>
    <scope>NUCLEOTIDE SEQUENCE [LARGE SCALE GENOMIC DNA]</scope>
    <source>
        <strain evidence="2 3">OMI</strain>
    </source>
</reference>
<dbReference type="CDD" id="cd04485">
    <property type="entry name" value="DnaE_OBF"/>
    <property type="match status" value="1"/>
</dbReference>
<dbReference type="AlphaFoldDB" id="A0A292ZCZ6"/>
<sequence length="338" mass="36265">MGEKAMEQLVAEREVGGPFKSLDDFADRIEPRLLNRRQLESLAAAGAFDGVHADRAGVHAAAETILSVASSAAEARESGQGGLFGDVETPHADVRIPPHQTWSTADRMAQEKDAFGFYFSAHPVDRYRHLAEARGAKSYGAICAEPVAEGGRATGVMAAMVEDVRWRETKRGARYAAATFSDSSGQFQASCFDEDACKAIEDMAREGDCALLMVELDRLPGEETPRVTVRGVEPFRQLANSSRMELVVDVSDAAAIGTLAQLLARAKGGRSEVFLRAPVGGGKAARLFLGDDYLIGADQVDSIATIAGLRIGSFERMEAKADGYRARNRRSGLRLVAG</sequence>
<accession>A0A292ZCZ6</accession>
<evidence type="ECO:0000313" key="2">
    <source>
        <dbReference type="EMBL" id="GAY21347.1"/>
    </source>
</evidence>
<dbReference type="GO" id="GO:0008408">
    <property type="term" value="F:3'-5' exonuclease activity"/>
    <property type="evidence" value="ECO:0007669"/>
    <property type="project" value="InterPro"/>
</dbReference>
<dbReference type="InterPro" id="IPR029460">
    <property type="entry name" value="DNAPol_HHH"/>
</dbReference>
<dbReference type="GO" id="GO:0003887">
    <property type="term" value="F:DNA-directed DNA polymerase activity"/>
    <property type="evidence" value="ECO:0007669"/>
    <property type="project" value="UniProtKB-EC"/>
</dbReference>
<dbReference type="EMBL" id="BEWI01000031">
    <property type="protein sequence ID" value="GAY21347.1"/>
    <property type="molecule type" value="Genomic_DNA"/>
</dbReference>
<name>A0A292ZCZ6_SPHSA</name>
<dbReference type="PANTHER" id="PTHR32294:SF0">
    <property type="entry name" value="DNA POLYMERASE III SUBUNIT ALPHA"/>
    <property type="match status" value="1"/>
</dbReference>
<dbReference type="SUPFAM" id="SSF160975">
    <property type="entry name" value="AF1531-like"/>
    <property type="match status" value="1"/>
</dbReference>
<dbReference type="EC" id="2.7.7.7" evidence="2"/>
<reference evidence="2 3" key="2">
    <citation type="journal article" date="2013" name="Environ. Sci. Technol.">
        <title>The 4-tert-butylphenol-utilizing bacterium Sphingobium fuliginis OMI can degrade bisphenols via phenolic ring hydroxylation and meta-cleavage pathway.</title>
        <authorList>
            <person name="Ogata Y."/>
            <person name="Goda S."/>
            <person name="Toyama T."/>
            <person name="Sei K."/>
            <person name="Ike M."/>
        </authorList>
    </citation>
    <scope>NUCLEOTIDE SEQUENCE [LARGE SCALE GENOMIC DNA]</scope>
    <source>
        <strain evidence="2 3">OMI</strain>
    </source>
</reference>